<dbReference type="PANTHER" id="PTHR12875">
    <property type="entry name" value="GOLGI TO ER TRAFFIC PROTEIN 4 HOMOLOG"/>
    <property type="match status" value="1"/>
</dbReference>
<evidence type="ECO:0000256" key="2">
    <source>
        <dbReference type="ARBA" id="ARBA00005351"/>
    </source>
</evidence>
<evidence type="ECO:0000256" key="4">
    <source>
        <dbReference type="ARBA" id="ARBA00022490"/>
    </source>
</evidence>
<evidence type="ECO:0000256" key="3">
    <source>
        <dbReference type="ARBA" id="ARBA00022448"/>
    </source>
</evidence>
<keyword evidence="3" id="KW-0813">Transport</keyword>
<comment type="subcellular location">
    <subcellularLocation>
        <location evidence="1">Cytoplasm</location>
        <location evidence="1">Cytosol</location>
    </subcellularLocation>
</comment>
<keyword evidence="4" id="KW-0963">Cytoplasm</keyword>
<dbReference type="Gene3D" id="1.25.40.10">
    <property type="entry name" value="Tetratricopeptide repeat domain"/>
    <property type="match status" value="1"/>
</dbReference>
<sequence length="324" mass="36728">MGKRKMASTTTSTSNSKSRLDRIHHKFKAKVDGGNFYEASHMIKTLFHRYKSQKKNEDAENVLYESIITFLQHDQNESAYELGKLLIELYQSIDHDIETGIGKILEIIKKSTEGSPSRADFIESALSWTTKDHKHGHVRLHEAVAQKYWEEKNYSSARQHIIHTTNGSLCASFLIEYHVVVGFPGEIDLFVTQAVLQFLCLRKILIANATFSNYTAKHPGIKRQSHPFNQPLLNFIAFLLLAVEKGNIEQFSLLCEKYQPSIHRDPTYSAYLDKIGQLFFGLPPPQRSGMDGMIGNLMESLFTGPGSEAITEGEDIVMETEDID</sequence>
<dbReference type="GeneID" id="136820775"/>
<name>A0A7M5XC60_9CNID</name>
<evidence type="ECO:0000313" key="6">
    <source>
        <dbReference type="Proteomes" id="UP000594262"/>
    </source>
</evidence>
<comment type="similarity">
    <text evidence="2">Belongs to the GET4 family.</text>
</comment>
<evidence type="ECO:0008006" key="7">
    <source>
        <dbReference type="Google" id="ProtNLM"/>
    </source>
</evidence>
<dbReference type="GO" id="GO:0045048">
    <property type="term" value="P:protein insertion into ER membrane"/>
    <property type="evidence" value="ECO:0007669"/>
    <property type="project" value="InterPro"/>
</dbReference>
<dbReference type="GO" id="GO:0071818">
    <property type="term" value="C:BAT3 complex"/>
    <property type="evidence" value="ECO:0007669"/>
    <property type="project" value="TreeGrafter"/>
</dbReference>
<keyword evidence="6" id="KW-1185">Reference proteome</keyword>
<reference evidence="5" key="1">
    <citation type="submission" date="2021-01" db="UniProtKB">
        <authorList>
            <consortium name="EnsemblMetazoa"/>
        </authorList>
    </citation>
    <scope>IDENTIFICATION</scope>
</reference>
<evidence type="ECO:0000313" key="5">
    <source>
        <dbReference type="EnsemblMetazoa" id="CLYHEMP021186.1"/>
    </source>
</evidence>
<dbReference type="InterPro" id="IPR007317">
    <property type="entry name" value="GET4"/>
</dbReference>
<protein>
    <recommendedName>
        <fullName evidence="7">Golgi to ER traffic protein 4 homolog</fullName>
    </recommendedName>
</protein>
<dbReference type="RefSeq" id="XP_066933107.1">
    <property type="nucleotide sequence ID" value="XM_067077006.1"/>
</dbReference>
<evidence type="ECO:0000256" key="1">
    <source>
        <dbReference type="ARBA" id="ARBA00004514"/>
    </source>
</evidence>
<dbReference type="OrthoDB" id="10252405at2759"/>
<dbReference type="PANTHER" id="PTHR12875:SF0">
    <property type="entry name" value="GOLGI TO ER TRAFFIC PROTEIN 4 HOMOLOG"/>
    <property type="match status" value="1"/>
</dbReference>
<dbReference type="FunFam" id="1.25.40.10:FF:000060">
    <property type="entry name" value="Golgi to ER traffic protein 4 homolog"/>
    <property type="match status" value="1"/>
</dbReference>
<dbReference type="Proteomes" id="UP000594262">
    <property type="component" value="Unplaced"/>
</dbReference>
<proteinExistence type="inferred from homology"/>
<accession>A0A7M5XC60</accession>
<dbReference type="AlphaFoldDB" id="A0A7M5XC60"/>
<dbReference type="EnsemblMetazoa" id="CLYHEMT021186.1">
    <property type="protein sequence ID" value="CLYHEMP021186.1"/>
    <property type="gene ID" value="CLYHEMG021186"/>
</dbReference>
<organism evidence="5 6">
    <name type="scientific">Clytia hemisphaerica</name>
    <dbReference type="NCBI Taxonomy" id="252671"/>
    <lineage>
        <taxon>Eukaryota</taxon>
        <taxon>Metazoa</taxon>
        <taxon>Cnidaria</taxon>
        <taxon>Hydrozoa</taxon>
        <taxon>Hydroidolina</taxon>
        <taxon>Leptothecata</taxon>
        <taxon>Obeliida</taxon>
        <taxon>Clytiidae</taxon>
        <taxon>Clytia</taxon>
    </lineage>
</organism>
<dbReference type="Pfam" id="PF04190">
    <property type="entry name" value="GET4"/>
    <property type="match status" value="1"/>
</dbReference>
<dbReference type="InterPro" id="IPR011990">
    <property type="entry name" value="TPR-like_helical_dom_sf"/>
</dbReference>